<name>A0A4V3CGE7_9GAMM</name>
<dbReference type="Proteomes" id="UP000294656">
    <property type="component" value="Unassembled WGS sequence"/>
</dbReference>
<evidence type="ECO:0000313" key="2">
    <source>
        <dbReference type="Proteomes" id="UP000294656"/>
    </source>
</evidence>
<protein>
    <submittedName>
        <fullName evidence="1">Uncharacterized protein</fullName>
    </submittedName>
</protein>
<comment type="caution">
    <text evidence="1">The sequence shown here is derived from an EMBL/GenBank/DDBJ whole genome shotgun (WGS) entry which is preliminary data.</text>
</comment>
<accession>A0A4V3CGE7</accession>
<organism evidence="1 2">
    <name type="scientific">Marinomonas balearica</name>
    <dbReference type="NCBI Taxonomy" id="491947"/>
    <lineage>
        <taxon>Bacteria</taxon>
        <taxon>Pseudomonadati</taxon>
        <taxon>Pseudomonadota</taxon>
        <taxon>Gammaproteobacteria</taxon>
        <taxon>Oceanospirillales</taxon>
        <taxon>Oceanospirillaceae</taxon>
        <taxon>Marinomonas</taxon>
    </lineage>
</organism>
<reference evidence="1 2" key="1">
    <citation type="submission" date="2019-03" db="EMBL/GenBank/DDBJ databases">
        <title>Genomic Encyclopedia of Type Strains, Phase III (KMG-III): the genomes of soil and plant-associated and newly described type strains.</title>
        <authorList>
            <person name="Whitman W."/>
        </authorList>
    </citation>
    <scope>NUCLEOTIDE SEQUENCE [LARGE SCALE GENOMIC DNA]</scope>
    <source>
        <strain evidence="1 2">CECT 7378</strain>
    </source>
</reference>
<dbReference type="OrthoDB" id="6304091at2"/>
<sequence>MTEMIMTHEEAVEFAIAQEANHTRFKTRGTIKTRVGDTNSVLGTTTDGMQLLLHAFSQLNTALSAASSLAEVRAAAEPFNELATGFLAKVEAGEVSLPFQVKGVENVVSDIENRATQVAEILKSNQA</sequence>
<evidence type="ECO:0000313" key="1">
    <source>
        <dbReference type="EMBL" id="TDO97452.1"/>
    </source>
</evidence>
<dbReference type="AlphaFoldDB" id="A0A4V3CGE7"/>
<dbReference type="RefSeq" id="WP_133504026.1">
    <property type="nucleotide sequence ID" value="NZ_SNXC01000012.1"/>
</dbReference>
<proteinExistence type="predicted"/>
<dbReference type="EMBL" id="SNXC01000012">
    <property type="protein sequence ID" value="TDO97452.1"/>
    <property type="molecule type" value="Genomic_DNA"/>
</dbReference>
<gene>
    <name evidence="1" type="ORF">DFP79_2271</name>
</gene>
<keyword evidence="2" id="KW-1185">Reference proteome</keyword>